<keyword evidence="1" id="KW-0934">Plastid</keyword>
<reference evidence="1" key="1">
    <citation type="submission" date="2007-04" db="EMBL/GenBank/DDBJ databases">
        <authorList>
            <person name="Noh E.W."/>
            <person name="Lee J.S."/>
            <person name="Choi Y.I."/>
            <person name="Han M.S."/>
            <person name="Yi Y.S."/>
            <person name="Han S.U."/>
        </authorList>
    </citation>
    <scope>NUCLEOTIDE SEQUENCE</scope>
</reference>
<evidence type="ECO:0000313" key="1">
    <source>
        <dbReference type="EMBL" id="AAO73985.1"/>
    </source>
</evidence>
<keyword evidence="1" id="KW-0150">Chloroplast</keyword>
<protein>
    <submittedName>
        <fullName evidence="1">ORF84a</fullName>
    </submittedName>
</protein>
<proteinExistence type="predicted"/>
<geneLocation type="chloroplast" evidence="1"/>
<accession>Q85X77</accession>
<organism evidence="1">
    <name type="scientific">Pinus koraiensis</name>
    <name type="common">Korean pine</name>
    <dbReference type="NCBI Taxonomy" id="88728"/>
    <lineage>
        <taxon>Eukaryota</taxon>
        <taxon>Viridiplantae</taxon>
        <taxon>Streptophyta</taxon>
        <taxon>Embryophyta</taxon>
        <taxon>Tracheophyta</taxon>
        <taxon>Spermatophyta</taxon>
        <taxon>Pinopsida</taxon>
        <taxon>Pinidae</taxon>
        <taxon>Conifers I</taxon>
        <taxon>Pinales</taxon>
        <taxon>Pinaceae</taxon>
        <taxon>Pinus</taxon>
        <taxon>Pinus subgen. Strobus</taxon>
    </lineage>
</organism>
<sequence length="84" mass="9647">MSWCGNNSTGNLKTFTNMTFHLSTKYCRGFHASDNISYFSMIICDDHLITKIFNLLFEPFCIMFTISTCTTHTNSHLSSKYLSN</sequence>
<name>Q85X77_PINKO</name>
<dbReference type="AlphaFoldDB" id="Q85X77"/>
<dbReference type="EMBL" id="AY228468">
    <property type="protein sequence ID" value="AAO73985.1"/>
    <property type="molecule type" value="Genomic_DNA"/>
</dbReference>